<dbReference type="Proteomes" id="UP000654075">
    <property type="component" value="Unassembled WGS sequence"/>
</dbReference>
<name>A0A813EMG2_POLGL</name>
<comment type="caution">
    <text evidence="2">The sequence shown here is derived from an EMBL/GenBank/DDBJ whole genome shotgun (WGS) entry which is preliminary data.</text>
</comment>
<protein>
    <submittedName>
        <fullName evidence="2">Uncharacterized protein</fullName>
    </submittedName>
</protein>
<organism evidence="2 3">
    <name type="scientific">Polarella glacialis</name>
    <name type="common">Dinoflagellate</name>
    <dbReference type="NCBI Taxonomy" id="89957"/>
    <lineage>
        <taxon>Eukaryota</taxon>
        <taxon>Sar</taxon>
        <taxon>Alveolata</taxon>
        <taxon>Dinophyceae</taxon>
        <taxon>Suessiales</taxon>
        <taxon>Suessiaceae</taxon>
        <taxon>Polarella</taxon>
    </lineage>
</organism>
<proteinExistence type="predicted"/>
<dbReference type="AlphaFoldDB" id="A0A813EMG2"/>
<evidence type="ECO:0000256" key="1">
    <source>
        <dbReference type="SAM" id="Phobius"/>
    </source>
</evidence>
<keyword evidence="3" id="KW-1185">Reference proteome</keyword>
<feature type="transmembrane region" description="Helical" evidence="1">
    <location>
        <begin position="89"/>
        <end position="106"/>
    </location>
</feature>
<dbReference type="EMBL" id="CAJNNV010010635">
    <property type="protein sequence ID" value="CAE8598865.1"/>
    <property type="molecule type" value="Genomic_DNA"/>
</dbReference>
<gene>
    <name evidence="2" type="ORF">PGLA1383_LOCUS17265</name>
</gene>
<keyword evidence="1" id="KW-0812">Transmembrane</keyword>
<reference evidence="2" key="1">
    <citation type="submission" date="2021-02" db="EMBL/GenBank/DDBJ databases">
        <authorList>
            <person name="Dougan E. K."/>
            <person name="Rhodes N."/>
            <person name="Thang M."/>
            <person name="Chan C."/>
        </authorList>
    </citation>
    <scope>NUCLEOTIDE SEQUENCE</scope>
</reference>
<keyword evidence="1" id="KW-1133">Transmembrane helix</keyword>
<evidence type="ECO:0000313" key="2">
    <source>
        <dbReference type="EMBL" id="CAE8598865.1"/>
    </source>
</evidence>
<accession>A0A813EMG2</accession>
<keyword evidence="1" id="KW-0472">Membrane</keyword>
<evidence type="ECO:0000313" key="3">
    <source>
        <dbReference type="Proteomes" id="UP000654075"/>
    </source>
</evidence>
<sequence>MLLLLVFCRCVLQIAVLCAITLVRWIAIQPATLTIASRVEFGMGACSRAMALFHSMQSGLQKNYFKHSELILGLLLFAGYCSERLRVKMLHAIIFFFNLVTIGLFFQECFPAAQRE</sequence>